<protein>
    <recommendedName>
        <fullName evidence="3">Integrase catalytic domain-containing protein</fullName>
    </recommendedName>
</protein>
<evidence type="ECO:0000313" key="2">
    <source>
        <dbReference type="Proteomes" id="UP000316330"/>
    </source>
</evidence>
<sequence>MLEKYPEIKNMISDLYFGRNRRSLEPIMRPLHIHKKFIEACRAKNIPLNEYPFNTERLGIRALYRYLEKLSKQHFGRSATRYGHDAEQKAWNSGIGQQNRPATITPLQKVQFDAHRIDAIFGVKLLTPEGDEVLRILERFWILTVIDVATRNVLGYSVSLNKEYNASDVMICIRNCVIPHQKKC</sequence>
<evidence type="ECO:0000313" key="1">
    <source>
        <dbReference type="EMBL" id="TVY02166.1"/>
    </source>
</evidence>
<dbReference type="OrthoDB" id="8736397at2"/>
<evidence type="ECO:0008006" key="3">
    <source>
        <dbReference type="Google" id="ProtNLM"/>
    </source>
</evidence>
<keyword evidence="2" id="KW-1185">Reference proteome</keyword>
<dbReference type="GO" id="GO:0003676">
    <property type="term" value="F:nucleic acid binding"/>
    <property type="evidence" value="ECO:0007669"/>
    <property type="project" value="InterPro"/>
</dbReference>
<proteinExistence type="predicted"/>
<name>A0A559JQK5_9BACL</name>
<dbReference type="RefSeq" id="WP_144699787.1">
    <property type="nucleotide sequence ID" value="NZ_VNJJ01000003.1"/>
</dbReference>
<gene>
    <name evidence="1" type="ORF">FPZ45_06910</name>
</gene>
<reference evidence="1 2" key="1">
    <citation type="submission" date="2019-07" db="EMBL/GenBank/DDBJ databases">
        <authorList>
            <person name="Kim J."/>
        </authorList>
    </citation>
    <scope>NUCLEOTIDE SEQUENCE [LARGE SCALE GENOMIC DNA]</scope>
    <source>
        <strain evidence="1 2">G13</strain>
    </source>
</reference>
<dbReference type="Proteomes" id="UP000316330">
    <property type="component" value="Unassembled WGS sequence"/>
</dbReference>
<dbReference type="EMBL" id="VNJJ01000003">
    <property type="protein sequence ID" value="TVY02166.1"/>
    <property type="molecule type" value="Genomic_DNA"/>
</dbReference>
<dbReference type="Gene3D" id="3.30.420.10">
    <property type="entry name" value="Ribonuclease H-like superfamily/Ribonuclease H"/>
    <property type="match status" value="1"/>
</dbReference>
<dbReference type="InterPro" id="IPR036397">
    <property type="entry name" value="RNaseH_sf"/>
</dbReference>
<dbReference type="AlphaFoldDB" id="A0A559JQK5"/>
<accession>A0A559JQK5</accession>
<organism evidence="1 2">
    <name type="scientific">Cohnella terricola</name>
    <dbReference type="NCBI Taxonomy" id="1289167"/>
    <lineage>
        <taxon>Bacteria</taxon>
        <taxon>Bacillati</taxon>
        <taxon>Bacillota</taxon>
        <taxon>Bacilli</taxon>
        <taxon>Bacillales</taxon>
        <taxon>Paenibacillaceae</taxon>
        <taxon>Cohnella</taxon>
    </lineage>
</organism>
<comment type="caution">
    <text evidence="1">The sequence shown here is derived from an EMBL/GenBank/DDBJ whole genome shotgun (WGS) entry which is preliminary data.</text>
</comment>